<proteinExistence type="predicted"/>
<evidence type="ECO:0000313" key="1">
    <source>
        <dbReference type="EMBL" id="MBE1590604.1"/>
    </source>
</evidence>
<sequence>MNVREPDWAYVARSLVKVLAVTAALYLAFSTIDRVLWLFADYDDERTALVYGTAARVANPDKRLWEGHGDAGWLLNTTYTLEGEPRRAGHSAGGKEYEIVPNWFGTVRAPSLNGPSGSFSYAITVLETRPDVVKKDVRKTIDALPQTLDAVAVVQFEQPMTSEQLIAFNLRHKICGGRDVSYVYAPSRSEYDDSSNDPPLNAVVWNRDMTEDLIQGELTYRCEAEPETALAEFRKWVGQLDKWDDLSAFMLDYRWLNWAAEDGLVHGLVVDGWKLADLRKLLDDSEVRTIRLADVAFDFDFDGDE</sequence>
<keyword evidence="2" id="KW-1185">Reference proteome</keyword>
<accession>A0ABR9MCG6</accession>
<protein>
    <submittedName>
        <fullName evidence="1">Uncharacterized protein</fullName>
    </submittedName>
</protein>
<reference evidence="1 2" key="1">
    <citation type="submission" date="2020-10" db="EMBL/GenBank/DDBJ databases">
        <title>Sequencing the genomes of 1000 actinobacteria strains.</title>
        <authorList>
            <person name="Klenk H.-P."/>
        </authorList>
    </citation>
    <scope>NUCLEOTIDE SEQUENCE [LARGE SCALE GENOMIC DNA]</scope>
    <source>
        <strain evidence="1 2">DSM 43173</strain>
    </source>
</reference>
<evidence type="ECO:0000313" key="2">
    <source>
        <dbReference type="Proteomes" id="UP000633509"/>
    </source>
</evidence>
<dbReference type="EMBL" id="JADBEK010000001">
    <property type="protein sequence ID" value="MBE1590604.1"/>
    <property type="molecule type" value="Genomic_DNA"/>
</dbReference>
<name>A0ABR9MCG6_9ACTN</name>
<dbReference type="RefSeq" id="WP_192790448.1">
    <property type="nucleotide sequence ID" value="NZ_JADBEK010000001.1"/>
</dbReference>
<dbReference type="Proteomes" id="UP000633509">
    <property type="component" value="Unassembled WGS sequence"/>
</dbReference>
<comment type="caution">
    <text evidence="1">The sequence shown here is derived from an EMBL/GenBank/DDBJ whole genome shotgun (WGS) entry which is preliminary data.</text>
</comment>
<organism evidence="1 2">
    <name type="scientific">Nonomuraea angiospora</name>
    <dbReference type="NCBI Taxonomy" id="46172"/>
    <lineage>
        <taxon>Bacteria</taxon>
        <taxon>Bacillati</taxon>
        <taxon>Actinomycetota</taxon>
        <taxon>Actinomycetes</taxon>
        <taxon>Streptosporangiales</taxon>
        <taxon>Streptosporangiaceae</taxon>
        <taxon>Nonomuraea</taxon>
    </lineage>
</organism>
<gene>
    <name evidence="1" type="ORF">H4W80_008862</name>
</gene>